<dbReference type="EMBL" id="AP014569">
    <property type="protein sequence ID" value="BAO83488.1"/>
    <property type="molecule type" value="Genomic_DNA"/>
</dbReference>
<proteinExistence type="predicted"/>
<accession>A0A060NVB4</accession>
<sequence length="146" mass="15187">MPSTHPPTLVVNPAELPRQPVHAGAAQRCILLSSLQPGGIAALTEIPPHGRIAPHGHAHPDWVLLLVVRGPVLYADGTHFDAAALRPHEAGTLLLIPRGNTHYLAAQENGALLLAIPTLRAALPASLVARLPALEPTAPPTAAPQP</sequence>
<dbReference type="STRING" id="1458426.SMCB_1260"/>
<dbReference type="OrthoDB" id="345639at2"/>
<dbReference type="RefSeq" id="WP_045535799.1">
    <property type="nucleotide sequence ID" value="NZ_AP014569.1"/>
</dbReference>
<dbReference type="InterPro" id="IPR014710">
    <property type="entry name" value="RmlC-like_jellyroll"/>
</dbReference>
<keyword evidence="1" id="KW-0238">DNA-binding</keyword>
<dbReference type="KEGG" id="cbab:SMCB_1260"/>
<protein>
    <submittedName>
        <fullName evidence="1">AraC-type DNA-binding domain-containing protein</fullName>
    </submittedName>
</protein>
<name>A0A060NVB4_9BURK</name>
<dbReference type="Proteomes" id="UP000066014">
    <property type="component" value="Chromosome"/>
</dbReference>
<dbReference type="Gene3D" id="2.60.120.10">
    <property type="entry name" value="Jelly Rolls"/>
    <property type="match status" value="1"/>
</dbReference>
<keyword evidence="2" id="KW-1185">Reference proteome</keyword>
<dbReference type="HOGENOM" id="CLU_1774219_0_0_4"/>
<dbReference type="SUPFAM" id="SSF51182">
    <property type="entry name" value="RmlC-like cupins"/>
    <property type="match status" value="1"/>
</dbReference>
<gene>
    <name evidence="1" type="ORF">SMCB_1260</name>
</gene>
<evidence type="ECO:0000313" key="2">
    <source>
        <dbReference type="Proteomes" id="UP000066014"/>
    </source>
</evidence>
<dbReference type="AlphaFoldDB" id="A0A060NVB4"/>
<evidence type="ECO:0000313" key="1">
    <source>
        <dbReference type="EMBL" id="BAO83488.1"/>
    </source>
</evidence>
<dbReference type="InterPro" id="IPR011051">
    <property type="entry name" value="RmlC_Cupin_sf"/>
</dbReference>
<dbReference type="GO" id="GO:0003677">
    <property type="term" value="F:DNA binding"/>
    <property type="evidence" value="ECO:0007669"/>
    <property type="project" value="UniProtKB-KW"/>
</dbReference>
<organism evidence="1 2">
    <name type="scientific">Serpentinimonas maccroryi</name>
    <dbReference type="NCBI Taxonomy" id="1458426"/>
    <lineage>
        <taxon>Bacteria</taxon>
        <taxon>Pseudomonadati</taxon>
        <taxon>Pseudomonadota</taxon>
        <taxon>Betaproteobacteria</taxon>
        <taxon>Burkholderiales</taxon>
        <taxon>Comamonadaceae</taxon>
        <taxon>Serpentinimonas</taxon>
    </lineage>
</organism>
<reference evidence="1 2" key="1">
    <citation type="journal article" date="2014" name="Nat. Commun.">
        <title>Physiological and genomic features of highly alkaliphilic hydrogen-utilizing Betaproteobacteria from a continental serpentinizing site.</title>
        <authorList>
            <person name="Suzuki S."/>
            <person name="Kuenen J.G."/>
            <person name="Schipper K."/>
            <person name="van der Velde S."/>
            <person name="Ishii S."/>
            <person name="Wu A."/>
            <person name="Sorokin D.Y."/>
            <person name="Tenney A."/>
            <person name="Meng X.Y."/>
            <person name="Morrill P.L."/>
            <person name="Kamagata Y."/>
            <person name="Muyzer G."/>
            <person name="Nealson K.H."/>
        </authorList>
    </citation>
    <scope>NUCLEOTIDE SEQUENCE [LARGE SCALE GENOMIC DNA]</scope>
    <source>
        <strain evidence="1 2">B1</strain>
    </source>
</reference>